<reference evidence="1 2" key="1">
    <citation type="submission" date="2022-04" db="EMBL/GenBank/DDBJ databases">
        <title>Positive selection, recombination, and allopatry shape intraspecific diversity of widespread and dominant cyanobacteria.</title>
        <authorList>
            <person name="Wei J."/>
            <person name="Shu W."/>
            <person name="Hu C."/>
        </authorList>
    </citation>
    <scope>NUCLEOTIDE SEQUENCE [LARGE SCALE GENOMIC DNA]</scope>
    <source>
        <strain evidence="1 2">GB2-A4</strain>
    </source>
</reference>
<organism evidence="1 2">
    <name type="scientific">Trichocoleus desertorum GB2-A4</name>
    <dbReference type="NCBI Taxonomy" id="2933944"/>
    <lineage>
        <taxon>Bacteria</taxon>
        <taxon>Bacillati</taxon>
        <taxon>Cyanobacteriota</taxon>
        <taxon>Cyanophyceae</taxon>
        <taxon>Leptolyngbyales</taxon>
        <taxon>Trichocoleusaceae</taxon>
        <taxon>Trichocoleus</taxon>
    </lineage>
</organism>
<protein>
    <submittedName>
        <fullName evidence="1">Uncharacterized protein</fullName>
    </submittedName>
</protein>
<evidence type="ECO:0000313" key="1">
    <source>
        <dbReference type="EMBL" id="MEP0818714.1"/>
    </source>
</evidence>
<proteinExistence type="predicted"/>
<comment type="caution">
    <text evidence="1">The sequence shown here is derived from an EMBL/GenBank/DDBJ whole genome shotgun (WGS) entry which is preliminary data.</text>
</comment>
<name>A0ABV0JAA4_9CYAN</name>
<evidence type="ECO:0000313" key="2">
    <source>
        <dbReference type="Proteomes" id="UP001464891"/>
    </source>
</evidence>
<sequence>MAFFRQYIAPLIVVLVFLVALVAVSARIFLPTDMAAPAPIEEVGLQTIPARPDQVADLPPALSALIKGLPDDPALSEQL</sequence>
<dbReference type="EMBL" id="JAMPKM010000010">
    <property type="protein sequence ID" value="MEP0818714.1"/>
    <property type="molecule type" value="Genomic_DNA"/>
</dbReference>
<keyword evidence="2" id="KW-1185">Reference proteome</keyword>
<accession>A0ABV0JAA4</accession>
<dbReference type="RefSeq" id="WP_190433192.1">
    <property type="nucleotide sequence ID" value="NZ_JAMPKM010000010.1"/>
</dbReference>
<gene>
    <name evidence="1" type="ORF">NC998_16560</name>
</gene>
<dbReference type="Proteomes" id="UP001464891">
    <property type="component" value="Unassembled WGS sequence"/>
</dbReference>